<dbReference type="AlphaFoldDB" id="A0A4Y8SJY9"/>
<keyword evidence="2 8" id="KW-0645">Protease</keyword>
<evidence type="ECO:0000256" key="5">
    <source>
        <dbReference type="ARBA" id="ARBA00023124"/>
    </source>
</evidence>
<dbReference type="Proteomes" id="UP000297540">
    <property type="component" value="Unassembled WGS sequence"/>
</dbReference>
<dbReference type="GO" id="GO:0106300">
    <property type="term" value="P:protein-DNA covalent cross-linking repair"/>
    <property type="evidence" value="ECO:0007669"/>
    <property type="project" value="InterPro"/>
</dbReference>
<dbReference type="OrthoDB" id="9782620at2"/>
<evidence type="ECO:0000313" key="9">
    <source>
        <dbReference type="EMBL" id="TFF39202.1"/>
    </source>
</evidence>
<dbReference type="InterPro" id="IPR003738">
    <property type="entry name" value="SRAP"/>
</dbReference>
<evidence type="ECO:0000256" key="8">
    <source>
        <dbReference type="RuleBase" id="RU364100"/>
    </source>
</evidence>
<gene>
    <name evidence="9" type="ORF">E2R66_06160</name>
</gene>
<dbReference type="PANTHER" id="PTHR13604">
    <property type="entry name" value="DC12-RELATED"/>
    <property type="match status" value="1"/>
</dbReference>
<keyword evidence="10" id="KW-1185">Reference proteome</keyword>
<dbReference type="EMBL" id="SOZE01000004">
    <property type="protein sequence ID" value="TFF39202.1"/>
    <property type="molecule type" value="Genomic_DNA"/>
</dbReference>
<evidence type="ECO:0000256" key="1">
    <source>
        <dbReference type="ARBA" id="ARBA00008136"/>
    </source>
</evidence>
<keyword evidence="7" id="KW-0456">Lyase</keyword>
<evidence type="ECO:0000256" key="3">
    <source>
        <dbReference type="ARBA" id="ARBA00022763"/>
    </source>
</evidence>
<comment type="similarity">
    <text evidence="1 8">Belongs to the SOS response-associated peptidase family.</text>
</comment>
<proteinExistence type="inferred from homology"/>
<keyword evidence="4 8" id="KW-0378">Hydrolase</keyword>
<keyword evidence="6" id="KW-0238">DNA-binding</keyword>
<comment type="caution">
    <text evidence="9">The sequence shown here is derived from an EMBL/GenBank/DDBJ whole genome shotgun (WGS) entry which is preliminary data.</text>
</comment>
<dbReference type="PANTHER" id="PTHR13604:SF0">
    <property type="entry name" value="ABASIC SITE PROCESSING PROTEIN HMCES"/>
    <property type="match status" value="1"/>
</dbReference>
<dbReference type="SUPFAM" id="SSF143081">
    <property type="entry name" value="BB1717-like"/>
    <property type="match status" value="1"/>
</dbReference>
<dbReference type="Pfam" id="PF02586">
    <property type="entry name" value="SRAP"/>
    <property type="match status" value="1"/>
</dbReference>
<dbReference type="RefSeq" id="WP_133227793.1">
    <property type="nucleotide sequence ID" value="NZ_SOZE01000004.1"/>
</dbReference>
<organism evidence="9 10">
    <name type="scientific">Mucilaginibacter psychrotolerans</name>
    <dbReference type="NCBI Taxonomy" id="1524096"/>
    <lineage>
        <taxon>Bacteria</taxon>
        <taxon>Pseudomonadati</taxon>
        <taxon>Bacteroidota</taxon>
        <taxon>Sphingobacteriia</taxon>
        <taxon>Sphingobacteriales</taxon>
        <taxon>Sphingobacteriaceae</taxon>
        <taxon>Mucilaginibacter</taxon>
    </lineage>
</organism>
<dbReference type="InterPro" id="IPR036590">
    <property type="entry name" value="SRAP-like"/>
</dbReference>
<dbReference type="GO" id="GO:0006508">
    <property type="term" value="P:proteolysis"/>
    <property type="evidence" value="ECO:0007669"/>
    <property type="project" value="UniProtKB-KW"/>
</dbReference>
<evidence type="ECO:0000256" key="2">
    <source>
        <dbReference type="ARBA" id="ARBA00022670"/>
    </source>
</evidence>
<evidence type="ECO:0000256" key="4">
    <source>
        <dbReference type="ARBA" id="ARBA00022801"/>
    </source>
</evidence>
<keyword evidence="5" id="KW-0190">Covalent protein-DNA linkage</keyword>
<dbReference type="Gene3D" id="3.90.1680.10">
    <property type="entry name" value="SOS response associated peptidase-like"/>
    <property type="match status" value="1"/>
</dbReference>
<dbReference type="GO" id="GO:0016829">
    <property type="term" value="F:lyase activity"/>
    <property type="evidence" value="ECO:0007669"/>
    <property type="project" value="UniProtKB-KW"/>
</dbReference>
<protein>
    <recommendedName>
        <fullName evidence="8">Abasic site processing protein</fullName>
        <ecNumber evidence="8">3.4.-.-</ecNumber>
    </recommendedName>
</protein>
<sequence length="262" mass="30046">MCYYNGQKVSRAEFIELKKLEKAVKDFDFLNEGVISGFANKPVAVLIPNSDETNFDIVQMEWGIVAPFVPNRKEAEIFKRKFTTLNAKAENLFTNEAGKRSMWANAVKKGRCLVLSTGFFEWRHIYRNHAKTGQPLKTPDKFPYYITVKDAPYFFFAGIYQPWTDRETGEVVNTVAVITTKANALMEVVHNSKMRMPTILDDEQAWEWMMGDLSDEQITAIAATQYDAKKMDACTISPQFQAQLDPTEKYEYADLPALELKF</sequence>
<name>A0A4Y8SJY9_9SPHI</name>
<reference evidence="9 10" key="1">
    <citation type="journal article" date="2017" name="Int. J. Syst. Evol. Microbiol.">
        <title>Mucilaginibacterpsychrotolerans sp. nov., isolated from peatlands.</title>
        <authorList>
            <person name="Deng Y."/>
            <person name="Shen L."/>
            <person name="Xu B."/>
            <person name="Liu Y."/>
            <person name="Gu Z."/>
            <person name="Liu H."/>
            <person name="Zhou Y."/>
        </authorList>
    </citation>
    <scope>NUCLEOTIDE SEQUENCE [LARGE SCALE GENOMIC DNA]</scope>
    <source>
        <strain evidence="9 10">NH7-4</strain>
    </source>
</reference>
<dbReference type="GO" id="GO:0003697">
    <property type="term" value="F:single-stranded DNA binding"/>
    <property type="evidence" value="ECO:0007669"/>
    <property type="project" value="InterPro"/>
</dbReference>
<dbReference type="EC" id="3.4.-.-" evidence="8"/>
<dbReference type="GO" id="GO:0008233">
    <property type="term" value="F:peptidase activity"/>
    <property type="evidence" value="ECO:0007669"/>
    <property type="project" value="UniProtKB-KW"/>
</dbReference>
<evidence type="ECO:0000256" key="7">
    <source>
        <dbReference type="ARBA" id="ARBA00023239"/>
    </source>
</evidence>
<evidence type="ECO:0000313" key="10">
    <source>
        <dbReference type="Proteomes" id="UP000297540"/>
    </source>
</evidence>
<keyword evidence="3" id="KW-0227">DNA damage</keyword>
<evidence type="ECO:0000256" key="6">
    <source>
        <dbReference type="ARBA" id="ARBA00023125"/>
    </source>
</evidence>
<accession>A0A4Y8SJY9</accession>